<name>E3H7W1_ILYPC</name>
<keyword evidence="5" id="KW-0808">Transferase</keyword>
<organism evidence="15 16">
    <name type="scientific">Ilyobacter polytropus (strain ATCC 51220 / DSM 2926 / LMG 16218 / CuHBu1)</name>
    <dbReference type="NCBI Taxonomy" id="572544"/>
    <lineage>
        <taxon>Bacteria</taxon>
        <taxon>Fusobacteriati</taxon>
        <taxon>Fusobacteriota</taxon>
        <taxon>Fusobacteriia</taxon>
        <taxon>Fusobacteriales</taxon>
        <taxon>Fusobacteriaceae</taxon>
        <taxon>Ilyobacter</taxon>
    </lineage>
</organism>
<dbReference type="PANTHER" id="PTHR30009">
    <property type="entry name" value="CYTOCHROME C-TYPE SYNTHESIS PROTEIN AND PTS TRANSMEMBRANE COMPONENT"/>
    <property type="match status" value="1"/>
</dbReference>
<feature type="transmembrane region" description="Helical" evidence="12">
    <location>
        <begin position="71"/>
        <end position="94"/>
    </location>
</feature>
<dbReference type="Proteomes" id="UP000006875">
    <property type="component" value="Chromosome"/>
</dbReference>
<dbReference type="PANTHER" id="PTHR30009:SF20">
    <property type="entry name" value="PTS SYSTEM GLUCOSE-SPECIFIC EIICB COMPONENT-RELATED"/>
    <property type="match status" value="1"/>
</dbReference>
<evidence type="ECO:0000256" key="12">
    <source>
        <dbReference type="SAM" id="Phobius"/>
    </source>
</evidence>
<evidence type="ECO:0000256" key="8">
    <source>
        <dbReference type="ARBA" id="ARBA00022777"/>
    </source>
</evidence>
<feature type="transmembrane region" description="Helical" evidence="12">
    <location>
        <begin position="361"/>
        <end position="383"/>
    </location>
</feature>
<keyword evidence="10 12" id="KW-0472">Membrane</keyword>
<dbReference type="GO" id="GO:0055056">
    <property type="term" value="F:D-glucose transmembrane transporter activity"/>
    <property type="evidence" value="ECO:0007669"/>
    <property type="project" value="InterPro"/>
</dbReference>
<feature type="transmembrane region" description="Helical" evidence="12">
    <location>
        <begin position="307"/>
        <end position="331"/>
    </location>
</feature>
<evidence type="ECO:0000256" key="3">
    <source>
        <dbReference type="ARBA" id="ARBA00022475"/>
    </source>
</evidence>
<feature type="transmembrane region" description="Helical" evidence="12">
    <location>
        <begin position="41"/>
        <end position="64"/>
    </location>
</feature>
<keyword evidence="9 12" id="KW-1133">Transmembrane helix</keyword>
<keyword evidence="3" id="KW-1003">Cell membrane</keyword>
<feature type="domain" description="PTS EIIB type-1" evidence="13">
    <location>
        <begin position="408"/>
        <end position="485"/>
    </location>
</feature>
<dbReference type="CDD" id="cd00212">
    <property type="entry name" value="PTS_IIB_glc"/>
    <property type="match status" value="1"/>
</dbReference>
<evidence type="ECO:0000256" key="4">
    <source>
        <dbReference type="ARBA" id="ARBA00022597"/>
    </source>
</evidence>
<dbReference type="eggNOG" id="COG1263">
    <property type="taxonomic scope" value="Bacteria"/>
</dbReference>
<feature type="active site" description="Phosphocysteine intermediate; for EIIB activity" evidence="11">
    <location>
        <position position="430"/>
    </location>
</feature>
<dbReference type="InterPro" id="IPR018113">
    <property type="entry name" value="PTrfase_EIIB_Cys"/>
</dbReference>
<reference evidence="15 16" key="1">
    <citation type="journal article" date="2010" name="Stand. Genomic Sci.">
        <title>Complete genome sequence of Ilyobacter polytropus type strain (CuHbu1).</title>
        <authorList>
            <person name="Sikorski J."/>
            <person name="Chertkov O."/>
            <person name="Lapidus A."/>
            <person name="Nolan M."/>
            <person name="Lucas S."/>
            <person name="Del Rio T.G."/>
            <person name="Tice H."/>
            <person name="Cheng J.F."/>
            <person name="Tapia R."/>
            <person name="Han C."/>
            <person name="Goodwin L."/>
            <person name="Pitluck S."/>
            <person name="Liolios K."/>
            <person name="Ivanova N."/>
            <person name="Mavromatis K."/>
            <person name="Mikhailova N."/>
            <person name="Pati A."/>
            <person name="Chen A."/>
            <person name="Palaniappan K."/>
            <person name="Land M."/>
            <person name="Hauser L."/>
            <person name="Chang Y.J."/>
            <person name="Jeffries C.D."/>
            <person name="Brambilla E."/>
            <person name="Yasawong M."/>
            <person name="Rohde M."/>
            <person name="Pukall R."/>
            <person name="Spring S."/>
            <person name="Goker M."/>
            <person name="Woyke T."/>
            <person name="Bristow J."/>
            <person name="Eisen J.A."/>
            <person name="Markowitz V."/>
            <person name="Hugenholtz P."/>
            <person name="Kyrpides N.C."/>
            <person name="Klenk H.P."/>
        </authorList>
    </citation>
    <scope>NUCLEOTIDE SEQUENCE [LARGE SCALE GENOMIC DNA]</scope>
    <source>
        <strain evidence="16">ATCC 51220 / DSM 2926 / LMG 16218 / CuHBu1</strain>
    </source>
</reference>
<gene>
    <name evidence="15" type="ordered locus">Ilyop_1132</name>
</gene>
<dbReference type="Pfam" id="PF00367">
    <property type="entry name" value="PTS_EIIB"/>
    <property type="match status" value="1"/>
</dbReference>
<feature type="transmembrane region" description="Helical" evidence="12">
    <location>
        <begin position="106"/>
        <end position="130"/>
    </location>
</feature>
<feature type="transmembrane region" description="Helical" evidence="12">
    <location>
        <begin position="284"/>
        <end position="301"/>
    </location>
</feature>
<proteinExistence type="predicted"/>
<dbReference type="OrthoDB" id="9764327at2"/>
<dbReference type="SUPFAM" id="SSF55604">
    <property type="entry name" value="Glucose permease domain IIB"/>
    <property type="match status" value="1"/>
</dbReference>
<evidence type="ECO:0000259" key="13">
    <source>
        <dbReference type="PROSITE" id="PS51098"/>
    </source>
</evidence>
<keyword evidence="6" id="KW-0598">Phosphotransferase system</keyword>
<keyword evidence="7 12" id="KW-0812">Transmembrane</keyword>
<comment type="subcellular location">
    <subcellularLocation>
        <location evidence="1">Cell membrane</location>
        <topology evidence="1">Multi-pass membrane protein</topology>
    </subcellularLocation>
</comment>
<dbReference type="GO" id="GO:0009401">
    <property type="term" value="P:phosphoenolpyruvate-dependent sugar phosphotransferase system"/>
    <property type="evidence" value="ECO:0007669"/>
    <property type="project" value="UniProtKB-KW"/>
</dbReference>
<dbReference type="GO" id="GO:0016301">
    <property type="term" value="F:kinase activity"/>
    <property type="evidence" value="ECO:0007669"/>
    <property type="project" value="UniProtKB-KW"/>
</dbReference>
<dbReference type="AlphaFoldDB" id="E3H7W1"/>
<dbReference type="STRING" id="572544.Ilyop_1132"/>
<dbReference type="EMBL" id="CP002281">
    <property type="protein sequence ID" value="ADO82913.1"/>
    <property type="molecule type" value="Genomic_DNA"/>
</dbReference>
<dbReference type="InterPro" id="IPR003352">
    <property type="entry name" value="PTS_EIIC"/>
</dbReference>
<keyword evidence="8" id="KW-0418">Kinase</keyword>
<dbReference type="InterPro" id="IPR011299">
    <property type="entry name" value="PTS_IIBC_glc"/>
</dbReference>
<evidence type="ECO:0000256" key="9">
    <source>
        <dbReference type="ARBA" id="ARBA00022989"/>
    </source>
</evidence>
<dbReference type="Gene3D" id="3.30.1360.60">
    <property type="entry name" value="Glucose permease domain IIB"/>
    <property type="match status" value="1"/>
</dbReference>
<evidence type="ECO:0000313" key="16">
    <source>
        <dbReference type="Proteomes" id="UP000006875"/>
    </source>
</evidence>
<dbReference type="Pfam" id="PF02378">
    <property type="entry name" value="PTS_EIIC"/>
    <property type="match status" value="1"/>
</dbReference>
<evidence type="ECO:0000256" key="1">
    <source>
        <dbReference type="ARBA" id="ARBA00004651"/>
    </source>
</evidence>
<dbReference type="InterPro" id="IPR001996">
    <property type="entry name" value="PTS_IIB_1"/>
</dbReference>
<dbReference type="eggNOG" id="COG1264">
    <property type="taxonomic scope" value="Bacteria"/>
</dbReference>
<dbReference type="InterPro" id="IPR036878">
    <property type="entry name" value="Glu_permease_IIB"/>
</dbReference>
<evidence type="ECO:0000313" key="15">
    <source>
        <dbReference type="EMBL" id="ADO82913.1"/>
    </source>
</evidence>
<dbReference type="PROSITE" id="PS01035">
    <property type="entry name" value="PTS_EIIB_TYPE_1_CYS"/>
    <property type="match status" value="1"/>
</dbReference>
<keyword evidence="4" id="KW-0762">Sugar transport</keyword>
<dbReference type="NCBIfam" id="TIGR02002">
    <property type="entry name" value="PTS-II-BC-glcB"/>
    <property type="match status" value="1"/>
</dbReference>
<dbReference type="PROSITE" id="PS51103">
    <property type="entry name" value="PTS_EIIC_TYPE_1"/>
    <property type="match status" value="1"/>
</dbReference>
<evidence type="ECO:0000256" key="10">
    <source>
        <dbReference type="ARBA" id="ARBA00023136"/>
    </source>
</evidence>
<keyword evidence="16" id="KW-1185">Reference proteome</keyword>
<evidence type="ECO:0000256" key="6">
    <source>
        <dbReference type="ARBA" id="ARBA00022683"/>
    </source>
</evidence>
<dbReference type="GO" id="GO:0008982">
    <property type="term" value="F:protein-N(PI)-phosphohistidine-sugar phosphotransferase activity"/>
    <property type="evidence" value="ECO:0007669"/>
    <property type="project" value="InterPro"/>
</dbReference>
<dbReference type="KEGG" id="ipo:Ilyop_1132"/>
<evidence type="ECO:0000256" key="7">
    <source>
        <dbReference type="ARBA" id="ARBA00022692"/>
    </source>
</evidence>
<accession>E3H7W1</accession>
<dbReference type="FunFam" id="3.30.1360.60:FF:000001">
    <property type="entry name" value="PTS system glucose-specific IIBC component PtsG"/>
    <property type="match status" value="1"/>
</dbReference>
<evidence type="ECO:0000256" key="2">
    <source>
        <dbReference type="ARBA" id="ARBA00022448"/>
    </source>
</evidence>
<dbReference type="InterPro" id="IPR050429">
    <property type="entry name" value="PTS_Glucose_EIICBA"/>
</dbReference>
<evidence type="ECO:0000256" key="5">
    <source>
        <dbReference type="ARBA" id="ARBA00022679"/>
    </source>
</evidence>
<sequence length="485" mass="51825">MKGFAQLQKIGKALMTPVAILPAAGLLLAFGQPNVLNSTLMAAAGGVIFANLPLLFAVGSAIGLAGGDGVAGLAAIVSLLIMNTVMGVTTGAAAEIELGNKAFAQVMGIPTLQTGVFGGILAGVIGAMIYKRFNKIELPAYLGFFSGKRFVPIATAFLSFFVGLVFPYVWKPIQLGLASLAVIGENPTAFSTFVFGLIERALIPFGLHHIFYSPFWFEFGEWTNSLGQVFRGDQVIFFAKLQDNVASFGSTGAYMTGKFAFMMFGLPGAALAMYKQAKPSKKKIAGGILLSAALTSFLTGITEPIEFLFLFVAPVLYGVHCVLAATSFMLMNMLNVRIGMTFSGGLIDFISFGVLPNKTPWYLVIVVGAVYFVVYYMLFTFFIKKFNLKTPGREEEEEAASEIKLSENEVAVLVISALGGKENIVSTDACITRLRVEVKDTATVNEEELKKLGAAGVLKVGKNGVQAIFGAKAQFIANDIKKMVE</sequence>
<feature type="transmembrane region" description="Helical" evidence="12">
    <location>
        <begin position="150"/>
        <end position="170"/>
    </location>
</feature>
<dbReference type="GO" id="GO:0005886">
    <property type="term" value="C:plasma membrane"/>
    <property type="evidence" value="ECO:0007669"/>
    <property type="project" value="UniProtKB-SubCell"/>
</dbReference>
<dbReference type="NCBIfam" id="TIGR00826">
    <property type="entry name" value="EIIB_glc"/>
    <property type="match status" value="1"/>
</dbReference>
<evidence type="ECO:0000259" key="14">
    <source>
        <dbReference type="PROSITE" id="PS51103"/>
    </source>
</evidence>
<dbReference type="HOGENOM" id="CLU_012312_1_0_0"/>
<dbReference type="RefSeq" id="WP_013387580.1">
    <property type="nucleotide sequence ID" value="NC_014632.1"/>
</dbReference>
<keyword evidence="2" id="KW-0813">Transport</keyword>
<dbReference type="GO" id="GO:0090563">
    <property type="term" value="F:protein-phosphocysteine-sugar phosphotransferase activity"/>
    <property type="evidence" value="ECO:0007669"/>
    <property type="project" value="TreeGrafter"/>
</dbReference>
<dbReference type="InterPro" id="IPR013013">
    <property type="entry name" value="PTS_EIIC_1"/>
</dbReference>
<evidence type="ECO:0000256" key="11">
    <source>
        <dbReference type="PROSITE-ProRule" id="PRU00421"/>
    </source>
</evidence>
<feature type="transmembrane region" description="Helical" evidence="12">
    <location>
        <begin position="338"/>
        <end position="355"/>
    </location>
</feature>
<feature type="domain" description="PTS EIIC type-1" evidence="14">
    <location>
        <begin position="1"/>
        <end position="395"/>
    </location>
</feature>
<dbReference type="GO" id="GO:1904659">
    <property type="term" value="P:D-glucose transmembrane transport"/>
    <property type="evidence" value="ECO:0007669"/>
    <property type="project" value="InterPro"/>
</dbReference>
<protein>
    <submittedName>
        <fullName evidence="15">PTS system D-glucose-specific IIB, IIC, IIA components, Glc family</fullName>
    </submittedName>
</protein>
<dbReference type="PROSITE" id="PS51098">
    <property type="entry name" value="PTS_EIIB_TYPE_1"/>
    <property type="match status" value="1"/>
</dbReference>
<feature type="transmembrane region" description="Helical" evidence="12">
    <location>
        <begin position="253"/>
        <end position="272"/>
    </location>
</feature>